<comment type="caution">
    <text evidence="1">The sequence shown here is derived from an EMBL/GenBank/DDBJ whole genome shotgun (WGS) entry which is preliminary data.</text>
</comment>
<evidence type="ECO:0000313" key="2">
    <source>
        <dbReference type="Proteomes" id="UP001604336"/>
    </source>
</evidence>
<sequence length="246" mass="28001">MRPQKTITSGEIDELSFDLGIDSQPNPNCLLLDDGLVLTEEDIKMIDAVVVSKLDATDNKLVASVDAVDQHSDVISKKCRKIGLNDTCTVVNTLDDDMLFSEEDLMNMDQSAEHHHLAVVELDAQAITPIPFEIDDVETPQPRKRATRPAACLQSPFIKIFQSQSECSQKVENILFDYKFCMEFPSKFDIELFDRWYHTGLHPDNKVKKFHKDDIPIVPAIDLRPVNINSKMWWYNLMHVATPLTN</sequence>
<proteinExistence type="predicted"/>
<organism evidence="1 2">
    <name type="scientific">Abeliophyllum distichum</name>
    <dbReference type="NCBI Taxonomy" id="126358"/>
    <lineage>
        <taxon>Eukaryota</taxon>
        <taxon>Viridiplantae</taxon>
        <taxon>Streptophyta</taxon>
        <taxon>Embryophyta</taxon>
        <taxon>Tracheophyta</taxon>
        <taxon>Spermatophyta</taxon>
        <taxon>Magnoliopsida</taxon>
        <taxon>eudicotyledons</taxon>
        <taxon>Gunneridae</taxon>
        <taxon>Pentapetalae</taxon>
        <taxon>asterids</taxon>
        <taxon>lamiids</taxon>
        <taxon>Lamiales</taxon>
        <taxon>Oleaceae</taxon>
        <taxon>Forsythieae</taxon>
        <taxon>Abeliophyllum</taxon>
    </lineage>
</organism>
<dbReference type="Proteomes" id="UP001604336">
    <property type="component" value="Unassembled WGS sequence"/>
</dbReference>
<protein>
    <submittedName>
        <fullName evidence="1">Uncharacterized protein</fullName>
    </submittedName>
</protein>
<keyword evidence="2" id="KW-1185">Reference proteome</keyword>
<name>A0ABD1Q3V9_9LAMI</name>
<dbReference type="AlphaFoldDB" id="A0ABD1Q3V9"/>
<dbReference type="EMBL" id="JBFOLK010000012">
    <property type="protein sequence ID" value="KAL2470815.1"/>
    <property type="molecule type" value="Genomic_DNA"/>
</dbReference>
<evidence type="ECO:0000313" key="1">
    <source>
        <dbReference type="EMBL" id="KAL2470815.1"/>
    </source>
</evidence>
<reference evidence="2" key="1">
    <citation type="submission" date="2024-07" db="EMBL/GenBank/DDBJ databases">
        <title>Two chromosome-level genome assemblies of Korean endemic species Abeliophyllum distichum and Forsythia ovata (Oleaceae).</title>
        <authorList>
            <person name="Jang H."/>
        </authorList>
    </citation>
    <scope>NUCLEOTIDE SEQUENCE [LARGE SCALE GENOMIC DNA]</scope>
</reference>
<accession>A0ABD1Q3V9</accession>
<gene>
    <name evidence="1" type="ORF">Adt_38951</name>
</gene>